<dbReference type="PATRIC" id="fig|338187.25.peg.5491"/>
<gene>
    <name evidence="2" type="ordered locus">VIBHAR_07077</name>
</gene>
<dbReference type="RefSeq" id="WP_012130382.1">
    <property type="nucleotide sequence ID" value="NC_009784.1"/>
</dbReference>
<proteinExistence type="predicted"/>
<name>A7N7X4_VIBC1</name>
<accession>A7N7X4</accession>
<dbReference type="Proteomes" id="UP000008152">
    <property type="component" value="Chromosome II"/>
</dbReference>
<evidence type="ECO:0000256" key="1">
    <source>
        <dbReference type="SAM" id="Phobius"/>
    </source>
</evidence>
<dbReference type="EMBL" id="CP000790">
    <property type="protein sequence ID" value="ABU74950.1"/>
    <property type="molecule type" value="Genomic_DNA"/>
</dbReference>
<sequence>MEITNEGIHETEKKSFIKRALFLALLFVAAILTLNIYLWKGEKEQRQLEAQILADESLFEPVYEDDFSVDKLNSQVSVKQLRKALWSDELPLFSSDSERLSSSELEASIANLYNEIEQLEK</sequence>
<keyword evidence="1" id="KW-1133">Transmembrane helix</keyword>
<dbReference type="AlphaFoldDB" id="A7N7X4"/>
<evidence type="ECO:0000313" key="3">
    <source>
        <dbReference type="Proteomes" id="UP000008152"/>
    </source>
</evidence>
<protein>
    <submittedName>
        <fullName evidence="2">Uncharacterized protein</fullName>
    </submittedName>
</protein>
<organism evidence="2 3">
    <name type="scientific">Vibrio campbellii (strain ATCC BAA-1116)</name>
    <dbReference type="NCBI Taxonomy" id="2902295"/>
    <lineage>
        <taxon>Bacteria</taxon>
        <taxon>Pseudomonadati</taxon>
        <taxon>Pseudomonadota</taxon>
        <taxon>Gammaproteobacteria</taxon>
        <taxon>Vibrionales</taxon>
        <taxon>Vibrionaceae</taxon>
        <taxon>Vibrio</taxon>
    </lineage>
</organism>
<keyword evidence="1" id="KW-0812">Transmembrane</keyword>
<feature type="transmembrane region" description="Helical" evidence="1">
    <location>
        <begin position="20"/>
        <end position="39"/>
    </location>
</feature>
<reference evidence="2 3" key="1">
    <citation type="submission" date="2007-08" db="EMBL/GenBank/DDBJ databases">
        <authorList>
            <consortium name="The Vibrio harveyi Genome Sequencing Project"/>
            <person name="Bassler B."/>
            <person name="Clifton S.W."/>
            <person name="Fulton L."/>
            <person name="Delehaunty K."/>
            <person name="Fronick C."/>
            <person name="Harrison M."/>
            <person name="Markivic C."/>
            <person name="Fulton R."/>
            <person name="Tin-Wollam A.-M."/>
            <person name="Shah N."/>
            <person name="Pepin K."/>
            <person name="Nash W."/>
            <person name="Thiruvilangam P."/>
            <person name="Bhonagiri V."/>
            <person name="Waters C."/>
            <person name="Tu K.C."/>
            <person name="Irgon J."/>
            <person name="Wilson R.K."/>
        </authorList>
    </citation>
    <scope>NUCLEOTIDE SEQUENCE [LARGE SCALE GENOMIC DNA]</scope>
    <source>
        <strain evidence="3">ATCC BAA-1116 / BB120</strain>
    </source>
</reference>
<evidence type="ECO:0000313" key="2">
    <source>
        <dbReference type="EMBL" id="ABU74950.1"/>
    </source>
</evidence>
<keyword evidence="1" id="KW-0472">Membrane</keyword>
<dbReference type="KEGG" id="vha:VIBHAR_07077"/>